<keyword evidence="1" id="KW-0732">Signal</keyword>
<sequence>MNLNYISLILSFTIASQALAIPKRSTSSNAPGLQNLQETIDRELEFEFASWTY</sequence>
<proteinExistence type="predicted"/>
<feature type="chain" id="PRO_5045049095" evidence="1">
    <location>
        <begin position="21"/>
        <end position="53"/>
    </location>
</feature>
<protein>
    <submittedName>
        <fullName evidence="2">Uncharacterized protein</fullName>
    </submittedName>
</protein>
<evidence type="ECO:0000256" key="1">
    <source>
        <dbReference type="SAM" id="SignalP"/>
    </source>
</evidence>
<organism evidence="2 3">
    <name type="scientific">Basidiobolus ranarum</name>
    <dbReference type="NCBI Taxonomy" id="34480"/>
    <lineage>
        <taxon>Eukaryota</taxon>
        <taxon>Fungi</taxon>
        <taxon>Fungi incertae sedis</taxon>
        <taxon>Zoopagomycota</taxon>
        <taxon>Entomophthoromycotina</taxon>
        <taxon>Basidiobolomycetes</taxon>
        <taxon>Basidiobolales</taxon>
        <taxon>Basidiobolaceae</taxon>
        <taxon>Basidiobolus</taxon>
    </lineage>
</organism>
<feature type="signal peptide" evidence="1">
    <location>
        <begin position="1"/>
        <end position="20"/>
    </location>
</feature>
<reference evidence="2 3" key="1">
    <citation type="submission" date="2023-04" db="EMBL/GenBank/DDBJ databases">
        <title>Genome of Basidiobolus ranarum AG-B5.</title>
        <authorList>
            <person name="Stajich J.E."/>
            <person name="Carter-House D."/>
            <person name="Gryganskyi A."/>
        </authorList>
    </citation>
    <scope>NUCLEOTIDE SEQUENCE [LARGE SCALE GENOMIC DNA]</scope>
    <source>
        <strain evidence="2 3">AG-B5</strain>
    </source>
</reference>
<keyword evidence="3" id="KW-1185">Reference proteome</keyword>
<accession>A0ABR2WLJ9</accession>
<dbReference type="EMBL" id="JASJQH010000974">
    <property type="protein sequence ID" value="KAK9762395.1"/>
    <property type="molecule type" value="Genomic_DNA"/>
</dbReference>
<evidence type="ECO:0000313" key="2">
    <source>
        <dbReference type="EMBL" id="KAK9762395.1"/>
    </source>
</evidence>
<evidence type="ECO:0000313" key="3">
    <source>
        <dbReference type="Proteomes" id="UP001479436"/>
    </source>
</evidence>
<gene>
    <name evidence="2" type="ORF">K7432_011900</name>
</gene>
<name>A0ABR2WLJ9_9FUNG</name>
<comment type="caution">
    <text evidence="2">The sequence shown here is derived from an EMBL/GenBank/DDBJ whole genome shotgun (WGS) entry which is preliminary data.</text>
</comment>
<dbReference type="Proteomes" id="UP001479436">
    <property type="component" value="Unassembled WGS sequence"/>
</dbReference>